<reference evidence="1" key="2">
    <citation type="submission" date="2023-01" db="EMBL/GenBank/DDBJ databases">
        <authorList>
            <person name="Rosani U."/>
            <person name="Delmont T.O."/>
            <person name="Gaia M."/>
            <person name="Krupovic M."/>
        </authorList>
    </citation>
    <scope>NUCLEOTIDE SEQUENCE</scope>
    <source>
        <strain evidence="1">MalacoHV1/China/2018</strain>
    </source>
</reference>
<proteinExistence type="predicted"/>
<organism evidence="1">
    <name type="scientific">Malaco herpesvirus 1</name>
    <dbReference type="NCBI Taxonomy" id="3031797"/>
    <lineage>
        <taxon>Viruses</taxon>
        <taxon>Duplodnaviria</taxon>
        <taxon>Heunggongvirae</taxon>
        <taxon>Peploviricota</taxon>
        <taxon>Herviviricetes</taxon>
        <taxon>Herpesvirales</taxon>
        <taxon>Malacoherpesviridae</taxon>
    </lineage>
</organism>
<sequence length="575" mass="66562">MMMKGKDLLSFYLFIKKLRVDIIKIFGGVPLIDERVTKHMIPLKWSRNKRLVDVTTAIVVFVDKNIQEIKEPHLRVAYLIRDHLYLSSMSSLSNFYKTASIPLVPTTIFNPVMKLTNQIFEMILFPPHRRIFINNRNKVPYSVKDGMLKCVYNKTFDKTFFNKNFTTAKRGVGLLQNAIITTRYYDALKHNDIYRNVSTDVNFCKRVAIMEQIVNGKIPFMTLDSLNQAIDLLYNRITAGTMNVDLDHFVPKSALDSDLIYLMSQFKVAQRSRCMTKAVELMPVDCTCHLKCRGPIYGKPHLNKLIDQLYKTTHATKVCGLCRLSFSVENTTSAKPKKYITPINPAISSCSFDGCTTSFISQSQFYNQIGEGPVYEMGHRAFMTNSLAVTDPVYKKTVSTATGRTYTTCLSGSRTCTRGFIKVFRSARHMGFEYDFKLLEKCWRCSSCAYVRKYDPDSHEFFNEDIHKQSCIGIFYSKLKHKDLDKDIPKYAEKMCLPCRMVCLCRHSLQGLSTRMKRILQANNREEAPERKKKKIPKYQAERGLGELLKQERVLIKLQRYLLKTTTEWRYRDPS</sequence>
<accession>A0AA48SF28</accession>
<evidence type="ECO:0000313" key="1">
    <source>
        <dbReference type="EMBL" id="DBA11763.1"/>
    </source>
</evidence>
<dbReference type="EMBL" id="BK063092">
    <property type="protein sequence ID" value="DBA11763.1"/>
    <property type="molecule type" value="Genomic_DNA"/>
</dbReference>
<name>A0AA48SF28_9VIRU</name>
<reference evidence="1" key="1">
    <citation type="journal article" date="2023" name="Front. Mar. Sci.">
        <title>Tracing the invertebrate herpesviruses in the global sequence datasets.</title>
        <authorList>
            <person name="Rosani U."/>
            <person name="Gaia M."/>
            <person name="Delmont T.O."/>
            <person name="Krupovic M."/>
        </authorList>
    </citation>
    <scope>NUCLEOTIDE SEQUENCE</scope>
    <source>
        <strain evidence="1">MalacoHV1/China/2018</strain>
    </source>
</reference>
<protein>
    <submittedName>
        <fullName evidence="1">ORF62</fullName>
    </submittedName>
</protein>